<proteinExistence type="predicted"/>
<evidence type="ECO:0000313" key="1">
    <source>
        <dbReference type="EMBL" id="KAJ0088273.1"/>
    </source>
</evidence>
<organism evidence="1 2">
    <name type="scientific">Pistacia atlantica</name>
    <dbReference type="NCBI Taxonomy" id="434234"/>
    <lineage>
        <taxon>Eukaryota</taxon>
        <taxon>Viridiplantae</taxon>
        <taxon>Streptophyta</taxon>
        <taxon>Embryophyta</taxon>
        <taxon>Tracheophyta</taxon>
        <taxon>Spermatophyta</taxon>
        <taxon>Magnoliopsida</taxon>
        <taxon>eudicotyledons</taxon>
        <taxon>Gunneridae</taxon>
        <taxon>Pentapetalae</taxon>
        <taxon>rosids</taxon>
        <taxon>malvids</taxon>
        <taxon>Sapindales</taxon>
        <taxon>Anacardiaceae</taxon>
        <taxon>Pistacia</taxon>
    </lineage>
</organism>
<comment type="caution">
    <text evidence="1">The sequence shown here is derived from an EMBL/GenBank/DDBJ whole genome shotgun (WGS) entry which is preliminary data.</text>
</comment>
<sequence>MSSYLYLLIIIWAAMATPTRTGSEQLTSLTRELLNLAREPQFFEWLKGIRRRIHEYPELAFEEFKTSELIGSELDSLGIKYRWPVAKTGVVASVGSGVEPWFGLRADMDALPIQGTVKLVFQPAEEGYSGAYHMLKEGALDKFQGIFGLHISPEMSTGQIGSRPGTIFAASGRFLAIIKGKGGHAAWPQDSRDPVLAASFAILALQQIISRETNPLVARVISIGFTETGQALNVIPETVRFGGTLRSTTKEAVHKCSATVDFMEGKMRPYPALVNDEEMYEHGKMVGESLLGETNVHLVPMAMLAEDFSFYSEKMAAAFFYIGTKNETIEEVHRLHSPYLVINEDVLPIGAALHAAVAISYLDNNVVETQ</sequence>
<keyword evidence="2" id="KW-1185">Reference proteome</keyword>
<evidence type="ECO:0000313" key="2">
    <source>
        <dbReference type="Proteomes" id="UP001164250"/>
    </source>
</evidence>
<name>A0ACC1ANQ7_9ROSI</name>
<accession>A0ACC1ANQ7</accession>
<dbReference type="Proteomes" id="UP001164250">
    <property type="component" value="Chromosome 9"/>
</dbReference>
<dbReference type="EMBL" id="CM047905">
    <property type="protein sequence ID" value="KAJ0088273.1"/>
    <property type="molecule type" value="Genomic_DNA"/>
</dbReference>
<reference evidence="2" key="1">
    <citation type="journal article" date="2023" name="G3 (Bethesda)">
        <title>Genome assembly and association tests identify interacting loci associated with vigor, precocity, and sex in interspecific pistachio rootstocks.</title>
        <authorList>
            <person name="Palmer W."/>
            <person name="Jacygrad E."/>
            <person name="Sagayaradj S."/>
            <person name="Cavanaugh K."/>
            <person name="Han R."/>
            <person name="Bertier L."/>
            <person name="Beede B."/>
            <person name="Kafkas S."/>
            <person name="Golino D."/>
            <person name="Preece J."/>
            <person name="Michelmore R."/>
        </authorList>
    </citation>
    <scope>NUCLEOTIDE SEQUENCE [LARGE SCALE GENOMIC DNA]</scope>
</reference>
<gene>
    <name evidence="1" type="ORF">Patl1_32652</name>
</gene>
<protein>
    <submittedName>
        <fullName evidence="1">Uncharacterized protein</fullName>
    </submittedName>
</protein>